<dbReference type="Pfam" id="PF01255">
    <property type="entry name" value="Prenyltransf"/>
    <property type="match status" value="1"/>
</dbReference>
<protein>
    <recommendedName>
        <fullName evidence="5">ditrans,polycis-polyprenyl diphosphate synthase [(2E,6E)-farnesyldiphosphate specific]</fullName>
        <ecNumber evidence="5">2.5.1.87</ecNumber>
    </recommendedName>
</protein>
<evidence type="ECO:0000256" key="10">
    <source>
        <dbReference type="ARBA" id="ARBA00022989"/>
    </source>
</evidence>
<dbReference type="GO" id="GO:1904423">
    <property type="term" value="C:dehydrodolichyl diphosphate synthase complex"/>
    <property type="evidence" value="ECO:0007669"/>
    <property type="project" value="InterPro"/>
</dbReference>
<evidence type="ECO:0000256" key="3">
    <source>
        <dbReference type="ARBA" id="ARBA00004922"/>
    </source>
</evidence>
<comment type="pathway">
    <text evidence="3">Protein modification; protein glycosylation.</text>
</comment>
<dbReference type="InterPro" id="IPR001441">
    <property type="entry name" value="UPP_synth-like"/>
</dbReference>
<feature type="non-terminal residue" evidence="13">
    <location>
        <position position="1"/>
    </location>
</feature>
<evidence type="ECO:0000256" key="1">
    <source>
        <dbReference type="ARBA" id="ARBA00001946"/>
    </source>
</evidence>
<keyword evidence="11" id="KW-0472">Membrane</keyword>
<proteinExistence type="evidence at transcript level"/>
<comment type="subcellular location">
    <subcellularLocation>
        <location evidence="2">Endoplasmic reticulum membrane</location>
    </subcellularLocation>
</comment>
<comment type="cofactor">
    <cofactor evidence="1">
        <name>Mg(2+)</name>
        <dbReference type="ChEBI" id="CHEBI:18420"/>
    </cofactor>
</comment>
<dbReference type="PANTHER" id="PTHR21528">
    <property type="entry name" value="DEHYDRODOLICHYL DIPHOSPHATE SYNTHASE COMPLEX SUBUNIT NUS1"/>
    <property type="match status" value="1"/>
</dbReference>
<name>U5ENX2_9DIPT</name>
<accession>U5ENX2</accession>
<evidence type="ECO:0000256" key="9">
    <source>
        <dbReference type="ARBA" id="ARBA00022842"/>
    </source>
</evidence>
<keyword evidence="9" id="KW-0460">Magnesium</keyword>
<dbReference type="InterPro" id="IPR038887">
    <property type="entry name" value="Nus1/NgBR"/>
</dbReference>
<organism evidence="13">
    <name type="scientific">Corethrella appendiculata</name>
    <dbReference type="NCBI Taxonomy" id="1370023"/>
    <lineage>
        <taxon>Eukaryota</taxon>
        <taxon>Metazoa</taxon>
        <taxon>Ecdysozoa</taxon>
        <taxon>Arthropoda</taxon>
        <taxon>Hexapoda</taxon>
        <taxon>Insecta</taxon>
        <taxon>Pterygota</taxon>
        <taxon>Neoptera</taxon>
        <taxon>Endopterygota</taxon>
        <taxon>Diptera</taxon>
        <taxon>Nematocera</taxon>
        <taxon>Culicoidea</taxon>
        <taxon>Chaoboridae</taxon>
        <taxon>Corethrella</taxon>
    </lineage>
</organism>
<comment type="catalytic activity">
    <reaction evidence="12">
        <text>n isopentenyl diphosphate + (2E,6E)-farnesyl diphosphate = a di-trans,poly-cis-polyprenyl diphosphate + n diphosphate</text>
        <dbReference type="Rhea" id="RHEA:53008"/>
        <dbReference type="Rhea" id="RHEA-COMP:19494"/>
        <dbReference type="ChEBI" id="CHEBI:33019"/>
        <dbReference type="ChEBI" id="CHEBI:128769"/>
        <dbReference type="ChEBI" id="CHEBI:136960"/>
        <dbReference type="ChEBI" id="CHEBI:175763"/>
        <dbReference type="EC" id="2.5.1.87"/>
    </reaction>
</comment>
<evidence type="ECO:0000256" key="2">
    <source>
        <dbReference type="ARBA" id="ARBA00004586"/>
    </source>
</evidence>
<evidence type="ECO:0000256" key="12">
    <source>
        <dbReference type="ARBA" id="ARBA00047353"/>
    </source>
</evidence>
<dbReference type="AlphaFoldDB" id="U5ENX2"/>
<comment type="similarity">
    <text evidence="4">Belongs to the UPP synthase family.</text>
</comment>
<dbReference type="GO" id="GO:0045547">
    <property type="term" value="F:ditrans,polycis-polyprenyl diphosphate synthase [(2E,6E)-farnesyl diphosphate specific] activity"/>
    <property type="evidence" value="ECO:0007669"/>
    <property type="project" value="UniProtKB-EC"/>
</dbReference>
<dbReference type="EMBL" id="GANO01003909">
    <property type="protein sequence ID" value="JAB55962.1"/>
    <property type="molecule type" value="mRNA"/>
</dbReference>
<evidence type="ECO:0000256" key="6">
    <source>
        <dbReference type="ARBA" id="ARBA00022679"/>
    </source>
</evidence>
<evidence type="ECO:0000256" key="5">
    <source>
        <dbReference type="ARBA" id="ARBA00012596"/>
    </source>
</evidence>
<evidence type="ECO:0000256" key="8">
    <source>
        <dbReference type="ARBA" id="ARBA00022824"/>
    </source>
</evidence>
<evidence type="ECO:0000256" key="4">
    <source>
        <dbReference type="ARBA" id="ARBA00005432"/>
    </source>
</evidence>
<dbReference type="SUPFAM" id="SSF64005">
    <property type="entry name" value="Undecaprenyl diphosphate synthase"/>
    <property type="match status" value="1"/>
</dbReference>
<reference evidence="13" key="1">
    <citation type="journal article" date="2014" name="Insect Biochem. Mol. Biol.">
        <title>An insight into the sialome of the frog biting fly, Corethrella appendiculata.</title>
        <authorList>
            <person name="Ribeiro J.M.C."/>
            <person name="Chagas A.C."/>
            <person name="Pham V.M."/>
            <person name="Lounibos L.P."/>
            <person name="Calvo E."/>
        </authorList>
    </citation>
    <scope>NUCLEOTIDE SEQUENCE</scope>
    <source>
        <tissue evidence="13">Salivary glands</tissue>
    </source>
</reference>
<dbReference type="UniPathway" id="UPA00378"/>
<dbReference type="GO" id="GO:0005789">
    <property type="term" value="C:endoplasmic reticulum membrane"/>
    <property type="evidence" value="ECO:0007669"/>
    <property type="project" value="UniProtKB-SubCell"/>
</dbReference>
<keyword evidence="8" id="KW-0256">Endoplasmic reticulum</keyword>
<evidence type="ECO:0000256" key="11">
    <source>
        <dbReference type="ARBA" id="ARBA00023136"/>
    </source>
</evidence>
<dbReference type="InterPro" id="IPR036424">
    <property type="entry name" value="UPP_synth-like_sf"/>
</dbReference>
<keyword evidence="6" id="KW-0808">Transferase</keyword>
<dbReference type="EC" id="2.5.1.87" evidence="5"/>
<dbReference type="PANTHER" id="PTHR21528:SF0">
    <property type="entry name" value="DEHYDRODOLICHYL DIPHOSPHATE SYNTHASE COMPLEX SUBUNIT NUS1"/>
    <property type="match status" value="1"/>
</dbReference>
<keyword evidence="7" id="KW-0812">Transmembrane</keyword>
<dbReference type="Gene3D" id="3.40.1180.10">
    <property type="entry name" value="Decaprenyl diphosphate synthase-like"/>
    <property type="match status" value="1"/>
</dbReference>
<sequence length="260" mass="30382">VLLILCHTIVDFCVQIYWLKTWIMMKLKNNNLLISDKKTQNIDNECFNKNLKLVLSNLTKIPKHIVVILGPEVPNLRILSNFIFWSLASGINYISFYDHQGILKDQHAEMYKLVEKSKQNPDEQIIWTTNYKKSTNNLLLPQQNGFKKRIIVNILCPNDGKLEILNLSQQLAAGVKYSKLQLQDITIDLIDSKLNENFYHIPDPELCTYFGEICGTYGLLPWQIRLTEFYSIETTQSNLKYQHFLNLLCKYSKCEQRFGK</sequence>
<evidence type="ECO:0000256" key="7">
    <source>
        <dbReference type="ARBA" id="ARBA00022692"/>
    </source>
</evidence>
<evidence type="ECO:0000313" key="13">
    <source>
        <dbReference type="EMBL" id="JAB55962.1"/>
    </source>
</evidence>
<keyword evidence="10" id="KW-1133">Transmembrane helix</keyword>